<reference evidence="6" key="1">
    <citation type="submission" date="2020-06" db="EMBL/GenBank/DDBJ databases">
        <authorList>
            <person name="Li T."/>
            <person name="Hu X."/>
            <person name="Zhang T."/>
            <person name="Song X."/>
            <person name="Zhang H."/>
            <person name="Dai N."/>
            <person name="Sheng W."/>
            <person name="Hou X."/>
            <person name="Wei L."/>
        </authorList>
    </citation>
    <scope>NUCLEOTIDE SEQUENCE</scope>
    <source>
        <strain evidence="6">G02</strain>
        <tissue evidence="6">Leaf</tissue>
    </source>
</reference>
<evidence type="ECO:0000256" key="4">
    <source>
        <dbReference type="ARBA" id="ARBA00023180"/>
    </source>
</evidence>
<dbReference type="Pfam" id="PF00657">
    <property type="entry name" value="Lipase_GDSL"/>
    <property type="match status" value="1"/>
</dbReference>
<feature type="signal peptide" evidence="5">
    <location>
        <begin position="1"/>
        <end position="22"/>
    </location>
</feature>
<dbReference type="InterPro" id="IPR035669">
    <property type="entry name" value="SGNH_plant_lipase-like"/>
</dbReference>
<comment type="similarity">
    <text evidence="1">Belongs to the 'GDSL' lipolytic enzyme family.</text>
</comment>
<dbReference type="InterPro" id="IPR001087">
    <property type="entry name" value="GDSL"/>
</dbReference>
<feature type="chain" id="PRO_5043329809" evidence="5">
    <location>
        <begin position="23"/>
        <end position="385"/>
    </location>
</feature>
<evidence type="ECO:0000256" key="1">
    <source>
        <dbReference type="ARBA" id="ARBA00008668"/>
    </source>
</evidence>
<evidence type="ECO:0000256" key="3">
    <source>
        <dbReference type="ARBA" id="ARBA00022801"/>
    </source>
</evidence>
<reference evidence="6" key="2">
    <citation type="journal article" date="2024" name="Plant">
        <title>Genomic evolution and insights into agronomic trait innovations of Sesamum species.</title>
        <authorList>
            <person name="Miao H."/>
            <person name="Wang L."/>
            <person name="Qu L."/>
            <person name="Liu H."/>
            <person name="Sun Y."/>
            <person name="Le M."/>
            <person name="Wang Q."/>
            <person name="Wei S."/>
            <person name="Zheng Y."/>
            <person name="Lin W."/>
            <person name="Duan Y."/>
            <person name="Cao H."/>
            <person name="Xiong S."/>
            <person name="Wang X."/>
            <person name="Wei L."/>
            <person name="Li C."/>
            <person name="Ma Q."/>
            <person name="Ju M."/>
            <person name="Zhao R."/>
            <person name="Li G."/>
            <person name="Mu C."/>
            <person name="Tian Q."/>
            <person name="Mei H."/>
            <person name="Zhang T."/>
            <person name="Gao T."/>
            <person name="Zhang H."/>
        </authorList>
    </citation>
    <scope>NUCLEOTIDE SEQUENCE</scope>
    <source>
        <strain evidence="6">G02</strain>
    </source>
</reference>
<dbReference type="EMBL" id="JACGWJ010000009">
    <property type="protein sequence ID" value="KAL0398494.1"/>
    <property type="molecule type" value="Genomic_DNA"/>
</dbReference>
<gene>
    <name evidence="6" type="ORF">Sradi_2192700</name>
</gene>
<accession>A0AAW2T224</accession>
<keyword evidence="4" id="KW-0325">Glycoprotein</keyword>
<evidence type="ECO:0000256" key="2">
    <source>
        <dbReference type="ARBA" id="ARBA00022729"/>
    </source>
</evidence>
<comment type="caution">
    <text evidence="6">The sequence shown here is derived from an EMBL/GenBank/DDBJ whole genome shotgun (WGS) entry which is preliminary data.</text>
</comment>
<dbReference type="GO" id="GO:0016788">
    <property type="term" value="F:hydrolase activity, acting on ester bonds"/>
    <property type="evidence" value="ECO:0007669"/>
    <property type="project" value="InterPro"/>
</dbReference>
<evidence type="ECO:0000256" key="5">
    <source>
        <dbReference type="SAM" id="SignalP"/>
    </source>
</evidence>
<dbReference type="SUPFAM" id="SSF52266">
    <property type="entry name" value="SGNH hydrolase"/>
    <property type="match status" value="1"/>
</dbReference>
<dbReference type="AlphaFoldDB" id="A0AAW2T224"/>
<dbReference type="PANTHER" id="PTHR22835">
    <property type="entry name" value="ZINC FINGER FYVE DOMAIN CONTAINING PROTEIN"/>
    <property type="match status" value="1"/>
</dbReference>
<proteinExistence type="inferred from homology"/>
<evidence type="ECO:0000313" key="6">
    <source>
        <dbReference type="EMBL" id="KAL0398494.1"/>
    </source>
</evidence>
<keyword evidence="3" id="KW-0378">Hydrolase</keyword>
<name>A0AAW2T224_SESRA</name>
<dbReference type="CDD" id="cd01837">
    <property type="entry name" value="SGNH_plant_lipase_like"/>
    <property type="match status" value="1"/>
</dbReference>
<keyword evidence="2 5" id="KW-0732">Signal</keyword>
<organism evidence="6">
    <name type="scientific">Sesamum radiatum</name>
    <name type="common">Black benniseed</name>
    <dbReference type="NCBI Taxonomy" id="300843"/>
    <lineage>
        <taxon>Eukaryota</taxon>
        <taxon>Viridiplantae</taxon>
        <taxon>Streptophyta</taxon>
        <taxon>Embryophyta</taxon>
        <taxon>Tracheophyta</taxon>
        <taxon>Spermatophyta</taxon>
        <taxon>Magnoliopsida</taxon>
        <taxon>eudicotyledons</taxon>
        <taxon>Gunneridae</taxon>
        <taxon>Pentapetalae</taxon>
        <taxon>asterids</taxon>
        <taxon>lamiids</taxon>
        <taxon>Lamiales</taxon>
        <taxon>Pedaliaceae</taxon>
        <taxon>Sesamum</taxon>
    </lineage>
</organism>
<protein>
    <submittedName>
        <fullName evidence="6">GDSL esterase/lipase</fullName>
    </submittedName>
</protein>
<dbReference type="InterPro" id="IPR036514">
    <property type="entry name" value="SGNH_hydro_sf"/>
</dbReference>
<dbReference type="PANTHER" id="PTHR22835:SF683">
    <property type="entry name" value="OS05G0506800 PROTEIN"/>
    <property type="match status" value="1"/>
</dbReference>
<sequence>MAVVYAIIILILVVSSSKSAFGCYDSIISFGDSLADTGNFLLLSPPNNPSLYGRPPYGRTFFRHPTGRASDGRLVIDFIAESLGLPLVEPYAAWTNATEKGGSFGKGVNFAVAGATALDATFFDKEGIHNLVVNASLGVQLDWFKQFLAKIPDSRKFLKSSLVLMGEIGGNDYNYPIMQGNISPQVIRSFVPTVVNNIGSIIEELIKLGVKTMLVPGNLQLGCIPLFLTQYMTFSTEEDYDPKTGCLTWLNELSMYHNELLQKELSRIRQLHPRIAIIYADYYNATIGFYLSPHQFGFTKESVLKACCGAGGPYNYNTLTTCGTLPVATSCENPSSFVSWDGSHLTEAAYKWIAQGLLQGPYTRPHIKTVCPSIPKDNTVGYYEY</sequence>
<dbReference type="Gene3D" id="3.40.50.1110">
    <property type="entry name" value="SGNH hydrolase"/>
    <property type="match status" value="1"/>
</dbReference>